<dbReference type="PANTHER" id="PTHR36848">
    <property type="entry name" value="DNA-BINDING PROTEIN (PUTATIVE SECRETED PROTEIN)-RELATED"/>
    <property type="match status" value="1"/>
</dbReference>
<evidence type="ECO:0000313" key="2">
    <source>
        <dbReference type="Proteomes" id="UP001198200"/>
    </source>
</evidence>
<gene>
    <name evidence="1" type="ORF">LKD48_14945</name>
</gene>
<reference evidence="1 2" key="1">
    <citation type="submission" date="2021-10" db="EMBL/GenBank/DDBJ databases">
        <title>Anaerobic single-cell dispensing facilitates the cultivation of human gut bacteria.</title>
        <authorList>
            <person name="Afrizal A."/>
        </authorList>
    </citation>
    <scope>NUCLEOTIDE SEQUENCE [LARGE SCALE GENOMIC DNA]</scope>
    <source>
        <strain evidence="1 2">CLA-AA-H224</strain>
    </source>
</reference>
<dbReference type="PANTHER" id="PTHR36848:SF2">
    <property type="entry name" value="SECRETED PROTEIN"/>
    <property type="match status" value="1"/>
</dbReference>
<protein>
    <recommendedName>
        <fullName evidence="3">Glycoside hydrolase family 2</fullName>
    </recommendedName>
</protein>
<dbReference type="Gene3D" id="2.60.120.260">
    <property type="entry name" value="Galactose-binding domain-like"/>
    <property type="match status" value="1"/>
</dbReference>
<dbReference type="InterPro" id="IPR053161">
    <property type="entry name" value="Ulvan_degrading_GH"/>
</dbReference>
<dbReference type="SUPFAM" id="SSF49785">
    <property type="entry name" value="Galactose-binding domain-like"/>
    <property type="match status" value="1"/>
</dbReference>
<name>A0AAE3E6W1_9FIRM</name>
<dbReference type="InterPro" id="IPR008979">
    <property type="entry name" value="Galactose-bd-like_sf"/>
</dbReference>
<keyword evidence="2" id="KW-1185">Reference proteome</keyword>
<dbReference type="RefSeq" id="WP_308732459.1">
    <property type="nucleotide sequence ID" value="NZ_JAJEQN010000055.1"/>
</dbReference>
<accession>A0AAE3E6W1</accession>
<proteinExistence type="predicted"/>
<organism evidence="1 2">
    <name type="scientific">Anthropogastromicrobium aceti</name>
    <dbReference type="NCBI Taxonomy" id="2981768"/>
    <lineage>
        <taxon>Bacteria</taxon>
        <taxon>Bacillati</taxon>
        <taxon>Bacillota</taxon>
        <taxon>Clostridia</taxon>
        <taxon>Lachnospirales</taxon>
        <taxon>Lachnospiraceae</taxon>
        <taxon>Anthropogastromicrobium</taxon>
    </lineage>
</organism>
<dbReference type="AlphaFoldDB" id="A0AAE3E6W1"/>
<dbReference type="EMBL" id="JAJEQN010000055">
    <property type="protein sequence ID" value="MCC2222901.1"/>
    <property type="molecule type" value="Genomic_DNA"/>
</dbReference>
<sequence length="880" mass="100727">MEPRLMDVLQGKEDNYILPFFWQHGESKELLEEGMQRIYDSGIKAVCVESRPHPDFVGEGWWRDLDIIMAKAKELNMRVWVLDDAHFPSGFCNGKIAPDSPYGKIYLTQYGVDIVGPKQGRSVLIILEQGEELVAVTMGKRDRDNQDSLTEVKDLTSQVSDGRVFVDVPNGLWCVNVIKTTRKGTGRKNYINTIDHDAVRYFIDQIYEPHYAHYKDDFGKTFAGFFSDEPEIGSFGGEYGHDANIGKFNMKMPWSQTLHERLKELWGSEFAENLMALWTTPDRNSNENKSGLCRMQFADIAARLYGENFCEQIGDWCRQHGVEYIGHVIEDGGMHAHMGIGAGHYFHALWGQDMAGIDVVLQQIRPGLDDCKFHSVGGNLGYHGELYHYALAKLAASLAHMDSKKKGRALCEVFGAYGWAEGLKLMKWLLDHMLVNGINYFVPHAFSMKDFPDPDCPPHFYARGMNPQFPYFKNLMEYCNRVSHLISNGVHIPAVAVVYPAEQEWAGEYLPVEAIGKQLLRNQIDYEILPTDVLLTMTVVEGKLKWENEQVPVLILSGSRCITKMLADWLCKAAEKGLKIVVVGQKPLAMDNNGILREWTSQIKDNLTICEQEDLADILYSFGVDEIKTKKYEPWLRYYHYKHQNGEFWLFMNQSETEEINTSLCFEDGMMDSHKMDKECICWYQAWENTVEPCEWDENNDLSLQLVPGEMKVLYMGDCTPYAKILAEKQEIMKLKKATDLQTGKIEITPAAWKLWIKETGTEKYVLQEREKTGDFCRKHPYFCGVMRYETTVFLPKVKSCELNLGEVYETAHVLVNEKEAGVRVALPYSFEIGKLLHEGENRILVEVANTLANRQRDFFSMTMPIEPSGLIGPVTLDYF</sequence>
<evidence type="ECO:0008006" key="3">
    <source>
        <dbReference type="Google" id="ProtNLM"/>
    </source>
</evidence>
<evidence type="ECO:0000313" key="1">
    <source>
        <dbReference type="EMBL" id="MCC2222901.1"/>
    </source>
</evidence>
<dbReference type="Proteomes" id="UP001198200">
    <property type="component" value="Unassembled WGS sequence"/>
</dbReference>
<comment type="caution">
    <text evidence="1">The sequence shown here is derived from an EMBL/GenBank/DDBJ whole genome shotgun (WGS) entry which is preliminary data.</text>
</comment>